<evidence type="ECO:0000313" key="3">
    <source>
        <dbReference type="RefSeq" id="XP_065675591.1"/>
    </source>
</evidence>
<dbReference type="GeneID" id="136091807"/>
<dbReference type="Pfam" id="PF21056">
    <property type="entry name" value="ZSWIM1-3_RNaseH-like"/>
    <property type="match status" value="1"/>
</dbReference>
<dbReference type="RefSeq" id="XP_065675591.1">
    <property type="nucleotide sequence ID" value="XM_065819519.1"/>
</dbReference>
<reference evidence="3" key="1">
    <citation type="submission" date="2025-08" db="UniProtKB">
        <authorList>
            <consortium name="RefSeq"/>
        </authorList>
    </citation>
    <scope>IDENTIFICATION</scope>
</reference>
<accession>A0ABM4DM09</accession>
<dbReference type="InterPro" id="IPR052579">
    <property type="entry name" value="Zinc_finger_SWIM"/>
</dbReference>
<proteinExistence type="predicted"/>
<keyword evidence="2" id="KW-1185">Reference proteome</keyword>
<gene>
    <name evidence="3" type="primary">LOC136091807</name>
</gene>
<evidence type="ECO:0000259" key="1">
    <source>
        <dbReference type="Pfam" id="PF21056"/>
    </source>
</evidence>
<evidence type="ECO:0000313" key="2">
    <source>
        <dbReference type="Proteomes" id="UP001652625"/>
    </source>
</evidence>
<protein>
    <submittedName>
        <fullName evidence="3">Uncharacterized protein LOC136091807</fullName>
    </submittedName>
</protein>
<dbReference type="InterPro" id="IPR048324">
    <property type="entry name" value="ZSWIM1-3_RNaseH-like"/>
</dbReference>
<organism evidence="2 3">
    <name type="scientific">Hydra vulgaris</name>
    <name type="common">Hydra</name>
    <name type="synonym">Hydra attenuata</name>
    <dbReference type="NCBI Taxonomy" id="6087"/>
    <lineage>
        <taxon>Eukaryota</taxon>
        <taxon>Metazoa</taxon>
        <taxon>Cnidaria</taxon>
        <taxon>Hydrozoa</taxon>
        <taxon>Hydroidolina</taxon>
        <taxon>Anthoathecata</taxon>
        <taxon>Aplanulata</taxon>
        <taxon>Hydridae</taxon>
        <taxon>Hydra</taxon>
    </lineage>
</organism>
<dbReference type="Proteomes" id="UP001652625">
    <property type="component" value="Chromosome 15"/>
</dbReference>
<dbReference type="PANTHER" id="PTHR31569">
    <property type="entry name" value="SWIM-TYPE DOMAIN-CONTAINING PROTEIN"/>
    <property type="match status" value="1"/>
</dbReference>
<dbReference type="PANTHER" id="PTHR31569:SF4">
    <property type="entry name" value="SWIM-TYPE DOMAIN-CONTAINING PROTEIN"/>
    <property type="match status" value="1"/>
</dbReference>
<sequence>MHLPHQRQLDVNEKNKMTHMLAVKANKKLIQQHMMKSTGKVITLKDIQNINQAFKNQDDNNLTTLLSEMLKQKDSVTEVVINDDNQLQALYYQENKMMKLFAYYPELLLLDATYKLNNLRMPLYVLMCVDGNGEGVIVALWIVANEERVIIEELTNIFKKYNDTSGVQVVVTDKDMVERDVISDKIPNASLQLCLFHTLRTFRREITVEKMGIKAEQRLLVLKILQQLVHSDNEVAYDMHYDDLKALKLEPVIDYFNVNWHGIRMQWVEGLKKKKLNLMTSTTNRVDNVNQKLKSVISKHSGMVTFFSDLIVIIRVLENERRHRAICVFHKSSTSLMSSSQEEYATLVTPFAMTHINAQLLAAEESDLIQQETTSISCNCGFATSMGLPCKHIFRFRLNSGESLFKECLVLKRWRLDFFQMTQNLTESTEYLQSNFISVSSIQQDCRKPLSQQAKYRKAFLISQRIAALVSEAQGKQFDNLLSKLLEFENFLQVFPNKEVNDMVLDIGEADDFQNPIVSSDELISNFLVQPHTQSPSVSQSKKISLSANESKVNVLPHLHLQTPLLNNNTAANSLSLDESILDPNLIKMPSHIPRRGRPKGSETTVIGLPKRKREATFKLLSFLKMSPTDKDTSTNKKYMIIL</sequence>
<name>A0ABM4DM09_HYDVU</name>
<feature type="domain" description="ZSWIM1/3 RNaseH-like" evidence="1">
    <location>
        <begin position="69"/>
        <end position="190"/>
    </location>
</feature>